<dbReference type="PANTHER" id="PTHR30026:SF20">
    <property type="entry name" value="OUTER MEMBRANE PROTEIN TOLC"/>
    <property type="match status" value="1"/>
</dbReference>
<keyword evidence="7" id="KW-0998">Cell outer membrane</keyword>
<keyword evidence="4" id="KW-1134">Transmembrane beta strand</keyword>
<keyword evidence="9" id="KW-1185">Reference proteome</keyword>
<dbReference type="RefSeq" id="WP_386781548.1">
    <property type="nucleotide sequence ID" value="NZ_JBHTIC010000005.1"/>
</dbReference>
<dbReference type="PANTHER" id="PTHR30026">
    <property type="entry name" value="OUTER MEMBRANE PROTEIN TOLC"/>
    <property type="match status" value="1"/>
</dbReference>
<comment type="caution">
    <text evidence="8">The sequence shown here is derived from an EMBL/GenBank/DDBJ whole genome shotgun (WGS) entry which is preliminary data.</text>
</comment>
<organism evidence="8 9">
    <name type="scientific">Lutibacter aestuarii</name>
    <dbReference type="NCBI Taxonomy" id="861111"/>
    <lineage>
        <taxon>Bacteria</taxon>
        <taxon>Pseudomonadati</taxon>
        <taxon>Bacteroidota</taxon>
        <taxon>Flavobacteriia</taxon>
        <taxon>Flavobacteriales</taxon>
        <taxon>Flavobacteriaceae</taxon>
        <taxon>Lutibacter</taxon>
    </lineage>
</organism>
<keyword evidence="6" id="KW-0472">Membrane</keyword>
<comment type="subcellular location">
    <subcellularLocation>
        <location evidence="1">Cell outer membrane</location>
    </subcellularLocation>
</comment>
<evidence type="ECO:0000256" key="1">
    <source>
        <dbReference type="ARBA" id="ARBA00004442"/>
    </source>
</evidence>
<evidence type="ECO:0000313" key="9">
    <source>
        <dbReference type="Proteomes" id="UP001597032"/>
    </source>
</evidence>
<protein>
    <submittedName>
        <fullName evidence="8">TolC family protein</fullName>
    </submittedName>
</protein>
<evidence type="ECO:0000313" key="8">
    <source>
        <dbReference type="EMBL" id="MFD0761300.1"/>
    </source>
</evidence>
<dbReference type="EMBL" id="JBHTIC010000005">
    <property type="protein sequence ID" value="MFD0761300.1"/>
    <property type="molecule type" value="Genomic_DNA"/>
</dbReference>
<dbReference type="SUPFAM" id="SSF56954">
    <property type="entry name" value="Outer membrane efflux proteins (OEP)"/>
    <property type="match status" value="1"/>
</dbReference>
<keyword evidence="5" id="KW-0812">Transmembrane</keyword>
<name>A0ABW2Z371_9FLAO</name>
<proteinExistence type="inferred from homology"/>
<evidence type="ECO:0000256" key="3">
    <source>
        <dbReference type="ARBA" id="ARBA00022448"/>
    </source>
</evidence>
<evidence type="ECO:0000256" key="7">
    <source>
        <dbReference type="ARBA" id="ARBA00023237"/>
    </source>
</evidence>
<dbReference type="Proteomes" id="UP001597032">
    <property type="component" value="Unassembled WGS sequence"/>
</dbReference>
<accession>A0ABW2Z371</accession>
<gene>
    <name evidence="8" type="ORF">ACFQZW_04335</name>
</gene>
<dbReference type="InterPro" id="IPR051906">
    <property type="entry name" value="TolC-like"/>
</dbReference>
<keyword evidence="3" id="KW-0813">Transport</keyword>
<evidence type="ECO:0000256" key="4">
    <source>
        <dbReference type="ARBA" id="ARBA00022452"/>
    </source>
</evidence>
<comment type="similarity">
    <text evidence="2">Belongs to the outer membrane factor (OMF) (TC 1.B.17) family.</text>
</comment>
<dbReference type="InterPro" id="IPR003423">
    <property type="entry name" value="OMP_efflux"/>
</dbReference>
<reference evidence="9" key="1">
    <citation type="journal article" date="2019" name="Int. J. Syst. Evol. Microbiol.">
        <title>The Global Catalogue of Microorganisms (GCM) 10K type strain sequencing project: providing services to taxonomists for standard genome sequencing and annotation.</title>
        <authorList>
            <consortium name="The Broad Institute Genomics Platform"/>
            <consortium name="The Broad Institute Genome Sequencing Center for Infectious Disease"/>
            <person name="Wu L."/>
            <person name="Ma J."/>
        </authorList>
    </citation>
    <scope>NUCLEOTIDE SEQUENCE [LARGE SCALE GENOMIC DNA]</scope>
    <source>
        <strain evidence="9">CCUG 60022</strain>
    </source>
</reference>
<sequence>MEKEIIKTGKLPQIDFESKATYQSEVIELPISLPDVNITPPNNDQYQLNLNVNQLIYDGGHTNAALEEKTASLKTQQKQVEVNLYQLKERVNQLYFSILLLQEKKALLLAKKNELASTLKEVNAGVKFGALLPNSESVLEAELLKVDQQFIELDKDKFSYIKSLSQLIGENISSEITLDNPEISLDFNTEINRPELDLFKLKKSQIKASEKLISKKNSPKLLGFATGGYGNPGLNMLDNSFQAYYLAGIKLKWNVFDWNSNKKQLKSLQVNKEIIDTEQEVFELNTSIELTKHESEIIKISEIIESDKEIISLRKKILKTSASQLKNGVITASAYITELTNLYEAENNLKAHYTQLLYSKANYNTTKGTKN</sequence>
<dbReference type="Pfam" id="PF02321">
    <property type="entry name" value="OEP"/>
    <property type="match status" value="1"/>
</dbReference>
<evidence type="ECO:0000256" key="5">
    <source>
        <dbReference type="ARBA" id="ARBA00022692"/>
    </source>
</evidence>
<dbReference type="Gene3D" id="1.20.1600.10">
    <property type="entry name" value="Outer membrane efflux proteins (OEP)"/>
    <property type="match status" value="1"/>
</dbReference>
<evidence type="ECO:0000256" key="6">
    <source>
        <dbReference type="ARBA" id="ARBA00023136"/>
    </source>
</evidence>
<evidence type="ECO:0000256" key="2">
    <source>
        <dbReference type="ARBA" id="ARBA00007613"/>
    </source>
</evidence>